<reference evidence="14 15" key="1">
    <citation type="journal article" date="2020" name="Syst. Appl. Microbiol.">
        <title>Arthrospiribacter ruber gen. nov., sp. nov., a novel bacterium isolated from Arthrospira cultures.</title>
        <authorList>
            <person name="Waleron M."/>
            <person name="Misztak A."/>
            <person name="Waleron M.M."/>
            <person name="Furmaniak M."/>
            <person name="Mrozik A."/>
            <person name="Waleron K."/>
        </authorList>
    </citation>
    <scope>NUCLEOTIDE SEQUENCE [LARGE SCALE GENOMIC DNA]</scope>
    <source>
        <strain evidence="14 15">DPMB0001</strain>
    </source>
</reference>
<dbReference type="PROSITE" id="PS00893">
    <property type="entry name" value="NUDIX_BOX"/>
    <property type="match status" value="1"/>
</dbReference>
<comment type="catalytic activity">
    <reaction evidence="8">
        <text>8-oxo-GTP + H2O = 8-oxo-GMP + diphosphate + H(+)</text>
        <dbReference type="Rhea" id="RHEA:67616"/>
        <dbReference type="ChEBI" id="CHEBI:15377"/>
        <dbReference type="ChEBI" id="CHEBI:15378"/>
        <dbReference type="ChEBI" id="CHEBI:33019"/>
        <dbReference type="ChEBI" id="CHEBI:143553"/>
        <dbReference type="ChEBI" id="CHEBI:145694"/>
    </reaction>
</comment>
<dbReference type="InterPro" id="IPR000086">
    <property type="entry name" value="NUDIX_hydrolase_dom"/>
</dbReference>
<dbReference type="GO" id="GO:0046872">
    <property type="term" value="F:metal ion binding"/>
    <property type="evidence" value="ECO:0007669"/>
    <property type="project" value="UniProtKB-KW"/>
</dbReference>
<dbReference type="EMBL" id="RPHB01000002">
    <property type="protein sequence ID" value="MBW3467222.1"/>
    <property type="molecule type" value="Genomic_DNA"/>
</dbReference>
<keyword evidence="15" id="KW-1185">Reference proteome</keyword>
<dbReference type="PANTHER" id="PTHR47707:SF1">
    <property type="entry name" value="NUDIX HYDROLASE FAMILY PROTEIN"/>
    <property type="match status" value="1"/>
</dbReference>
<evidence type="ECO:0000256" key="11">
    <source>
        <dbReference type="ARBA" id="ARBA00041979"/>
    </source>
</evidence>
<dbReference type="GO" id="GO:0044715">
    <property type="term" value="F:8-oxo-dGDP phosphatase activity"/>
    <property type="evidence" value="ECO:0007669"/>
    <property type="project" value="TreeGrafter"/>
</dbReference>
<keyword evidence="6" id="KW-0460">Magnesium</keyword>
<keyword evidence="3" id="KW-0479">Metal-binding</keyword>
<evidence type="ECO:0000256" key="5">
    <source>
        <dbReference type="ARBA" id="ARBA00022801"/>
    </source>
</evidence>
<comment type="caution">
    <text evidence="14">The sequence shown here is derived from an EMBL/GenBank/DDBJ whole genome shotgun (WGS) entry which is preliminary data.</text>
</comment>
<accession>A0A951IW90</accession>
<dbReference type="InterPro" id="IPR047127">
    <property type="entry name" value="MutT-like"/>
</dbReference>
<dbReference type="GO" id="GO:0006281">
    <property type="term" value="P:DNA repair"/>
    <property type="evidence" value="ECO:0007669"/>
    <property type="project" value="UniProtKB-KW"/>
</dbReference>
<evidence type="ECO:0000256" key="12">
    <source>
        <dbReference type="ARBA" id="ARBA00042798"/>
    </source>
</evidence>
<dbReference type="RefSeq" id="WP_219287469.1">
    <property type="nucleotide sequence ID" value="NZ_RPHB01000002.1"/>
</dbReference>
<dbReference type="Proteomes" id="UP000727490">
    <property type="component" value="Unassembled WGS sequence"/>
</dbReference>
<dbReference type="PROSITE" id="PS51462">
    <property type="entry name" value="NUDIX"/>
    <property type="match status" value="1"/>
</dbReference>
<evidence type="ECO:0000256" key="9">
    <source>
        <dbReference type="ARBA" id="ARBA00040794"/>
    </source>
</evidence>
<keyword evidence="4" id="KW-0227">DNA damage</keyword>
<dbReference type="Pfam" id="PF00293">
    <property type="entry name" value="NUDIX"/>
    <property type="match status" value="1"/>
</dbReference>
<evidence type="ECO:0000256" key="4">
    <source>
        <dbReference type="ARBA" id="ARBA00022763"/>
    </source>
</evidence>
<dbReference type="GO" id="GO:0035539">
    <property type="term" value="F:8-oxo-7,8-dihydrodeoxyguanosine triphosphate pyrophosphatase activity"/>
    <property type="evidence" value="ECO:0007669"/>
    <property type="project" value="TreeGrafter"/>
</dbReference>
<keyword evidence="5" id="KW-0378">Hydrolase</keyword>
<dbReference type="CDD" id="cd03425">
    <property type="entry name" value="NUDIX_MutT_NudA_like"/>
    <property type="match status" value="1"/>
</dbReference>
<protein>
    <recommendedName>
        <fullName evidence="9">8-oxo-dGTP diphosphatase</fullName>
    </recommendedName>
    <alternativeName>
        <fullName evidence="12">7,8-dihydro-8-oxoguanine-triphosphatase</fullName>
    </alternativeName>
    <alternativeName>
        <fullName evidence="11">Mutator protein MutT</fullName>
    </alternativeName>
    <alternativeName>
        <fullName evidence="10">dGTP pyrophosphohydrolase</fullName>
    </alternativeName>
</protein>
<evidence type="ECO:0000256" key="1">
    <source>
        <dbReference type="ARBA" id="ARBA00001946"/>
    </source>
</evidence>
<name>A0A951IW90_9BACT</name>
<dbReference type="AlphaFoldDB" id="A0A951IW90"/>
<comment type="similarity">
    <text evidence="2">Belongs to the Nudix hydrolase family.</text>
</comment>
<evidence type="ECO:0000313" key="15">
    <source>
        <dbReference type="Proteomes" id="UP000727490"/>
    </source>
</evidence>
<sequence>MEKPIRVTCAIIVHKGRVLAAQRSEKMHLSLKWEFPGGKVESSENEEECLIREVKEELNLDIDVLEKLSPNVHQYPKKKKIVLIPFLCHYKGGELSLKEHKSAAWLSPSELLNLDWAEADIPIVEEFIKLFRDSLS</sequence>
<evidence type="ECO:0000256" key="8">
    <source>
        <dbReference type="ARBA" id="ARBA00036904"/>
    </source>
</evidence>
<organism evidence="14 15">
    <name type="scientific">Arthrospiribacter ruber</name>
    <dbReference type="NCBI Taxonomy" id="2487934"/>
    <lineage>
        <taxon>Bacteria</taxon>
        <taxon>Pseudomonadati</taxon>
        <taxon>Bacteroidota</taxon>
        <taxon>Cytophagia</taxon>
        <taxon>Cytophagales</taxon>
        <taxon>Cyclobacteriaceae</taxon>
        <taxon>Arthrospiribacter</taxon>
    </lineage>
</organism>
<evidence type="ECO:0000256" key="3">
    <source>
        <dbReference type="ARBA" id="ARBA00022723"/>
    </source>
</evidence>
<dbReference type="InterPro" id="IPR020084">
    <property type="entry name" value="NUDIX_hydrolase_CS"/>
</dbReference>
<keyword evidence="7" id="KW-0234">DNA repair</keyword>
<dbReference type="GO" id="GO:0044716">
    <property type="term" value="F:8-oxo-GDP phosphatase activity"/>
    <property type="evidence" value="ECO:0007669"/>
    <property type="project" value="TreeGrafter"/>
</dbReference>
<evidence type="ECO:0000256" key="10">
    <source>
        <dbReference type="ARBA" id="ARBA00041592"/>
    </source>
</evidence>
<evidence type="ECO:0000256" key="6">
    <source>
        <dbReference type="ARBA" id="ARBA00022842"/>
    </source>
</evidence>
<proteinExistence type="inferred from homology"/>
<evidence type="ECO:0000256" key="2">
    <source>
        <dbReference type="ARBA" id="ARBA00005582"/>
    </source>
</evidence>
<dbReference type="GO" id="GO:0008413">
    <property type="term" value="F:8-oxo-7,8-dihydroguanosine triphosphate pyrophosphatase activity"/>
    <property type="evidence" value="ECO:0007669"/>
    <property type="project" value="TreeGrafter"/>
</dbReference>
<evidence type="ECO:0000313" key="14">
    <source>
        <dbReference type="EMBL" id="MBW3467222.1"/>
    </source>
</evidence>
<feature type="domain" description="Nudix hydrolase" evidence="13">
    <location>
        <begin position="3"/>
        <end position="129"/>
    </location>
</feature>
<evidence type="ECO:0000256" key="7">
    <source>
        <dbReference type="ARBA" id="ARBA00023204"/>
    </source>
</evidence>
<gene>
    <name evidence="14" type="ORF">EGN73_05280</name>
</gene>
<dbReference type="PANTHER" id="PTHR47707">
    <property type="entry name" value="8-OXO-DGTP DIPHOSPHATASE"/>
    <property type="match status" value="1"/>
</dbReference>
<comment type="cofactor">
    <cofactor evidence="1">
        <name>Mg(2+)</name>
        <dbReference type="ChEBI" id="CHEBI:18420"/>
    </cofactor>
</comment>
<evidence type="ECO:0000259" key="13">
    <source>
        <dbReference type="PROSITE" id="PS51462"/>
    </source>
</evidence>